<reference evidence="21 22" key="1">
    <citation type="submission" date="2020-02" db="EMBL/GenBank/DDBJ databases">
        <title>Genomic and physiological characterization of two novel Nitrospinaceae genera.</title>
        <authorList>
            <person name="Mueller A.J."/>
            <person name="Jung M.-Y."/>
            <person name="Strachan C.R."/>
            <person name="Herbold C.W."/>
            <person name="Kirkegaard R.H."/>
            <person name="Daims H."/>
        </authorList>
    </citation>
    <scope>NUCLEOTIDE SEQUENCE [LARGE SCALE GENOMIC DNA]</scope>
    <source>
        <strain evidence="21">EB</strain>
    </source>
</reference>
<dbReference type="InterPro" id="IPR003661">
    <property type="entry name" value="HisK_dim/P_dom"/>
</dbReference>
<dbReference type="GO" id="GO:0005524">
    <property type="term" value="F:ATP binding"/>
    <property type="evidence" value="ECO:0007669"/>
    <property type="project" value="UniProtKB-KW"/>
</dbReference>
<dbReference type="EMBL" id="CP048685">
    <property type="protein sequence ID" value="QPJ63606.1"/>
    <property type="molecule type" value="Genomic_DNA"/>
</dbReference>
<feature type="coiled-coil region" evidence="15">
    <location>
        <begin position="495"/>
        <end position="529"/>
    </location>
</feature>
<evidence type="ECO:0000256" key="7">
    <source>
        <dbReference type="ARBA" id="ARBA00022741"/>
    </source>
</evidence>
<dbReference type="SMART" id="SM00387">
    <property type="entry name" value="HATPase_c"/>
    <property type="match status" value="1"/>
</dbReference>
<keyword evidence="7" id="KW-0547">Nucleotide-binding</keyword>
<dbReference type="CDD" id="cd18773">
    <property type="entry name" value="PDC1_HK_sensor"/>
    <property type="match status" value="1"/>
</dbReference>
<evidence type="ECO:0000259" key="19">
    <source>
        <dbReference type="PROSITE" id="PS50112"/>
    </source>
</evidence>
<evidence type="ECO:0000256" key="4">
    <source>
        <dbReference type="ARBA" id="ARBA00022475"/>
    </source>
</evidence>
<dbReference type="PANTHER" id="PTHR43047:SF72">
    <property type="entry name" value="OSMOSENSING HISTIDINE PROTEIN KINASE SLN1"/>
    <property type="match status" value="1"/>
</dbReference>
<keyword evidence="6" id="KW-0808">Transferase</keyword>
<dbReference type="InterPro" id="IPR036097">
    <property type="entry name" value="HisK_dim/P_sf"/>
</dbReference>
<comment type="catalytic activity">
    <reaction evidence="1">
        <text>ATP + protein L-histidine = ADP + protein N-phospho-L-histidine.</text>
        <dbReference type="EC" id="2.7.13.3"/>
    </reaction>
</comment>
<evidence type="ECO:0000256" key="15">
    <source>
        <dbReference type="SAM" id="Coils"/>
    </source>
</evidence>
<dbReference type="Gene3D" id="3.30.450.20">
    <property type="entry name" value="PAS domain"/>
    <property type="match status" value="2"/>
</dbReference>
<dbReference type="Proteomes" id="UP000594688">
    <property type="component" value="Chromosome"/>
</dbReference>
<dbReference type="AlphaFoldDB" id="A0A7T0BZB4"/>
<dbReference type="Gene3D" id="3.30.565.10">
    <property type="entry name" value="Histidine kinase-like ATPase, C-terminal domain"/>
    <property type="match status" value="1"/>
</dbReference>
<dbReference type="InterPro" id="IPR003594">
    <property type="entry name" value="HATPase_dom"/>
</dbReference>
<evidence type="ECO:0000256" key="12">
    <source>
        <dbReference type="ARBA" id="ARBA00059827"/>
    </source>
</evidence>
<dbReference type="InterPro" id="IPR000014">
    <property type="entry name" value="PAS"/>
</dbReference>
<dbReference type="InterPro" id="IPR004358">
    <property type="entry name" value="Sig_transdc_His_kin-like_C"/>
</dbReference>
<keyword evidence="8" id="KW-0418">Kinase</keyword>
<keyword evidence="4" id="KW-1003">Cell membrane</keyword>
<name>A0A7T0BZB4_9BACT</name>
<dbReference type="InterPro" id="IPR000700">
    <property type="entry name" value="PAS-assoc_C"/>
</dbReference>
<dbReference type="Pfam" id="PF02518">
    <property type="entry name" value="HATPase_c"/>
    <property type="match status" value="1"/>
</dbReference>
<gene>
    <name evidence="21" type="ORF">G3M70_17670</name>
</gene>
<evidence type="ECO:0000256" key="2">
    <source>
        <dbReference type="ARBA" id="ARBA00004236"/>
    </source>
</evidence>
<dbReference type="InterPro" id="IPR036890">
    <property type="entry name" value="HATPase_C_sf"/>
</dbReference>
<evidence type="ECO:0000313" key="21">
    <source>
        <dbReference type="EMBL" id="QPJ63606.1"/>
    </source>
</evidence>
<accession>A0A7T0BZB4</accession>
<dbReference type="NCBIfam" id="TIGR00229">
    <property type="entry name" value="sensory_box"/>
    <property type="match status" value="1"/>
</dbReference>
<evidence type="ECO:0000259" key="17">
    <source>
        <dbReference type="PROSITE" id="PS50109"/>
    </source>
</evidence>
<keyword evidence="11 16" id="KW-0472">Membrane</keyword>
<dbReference type="SUPFAM" id="SSF52172">
    <property type="entry name" value="CheY-like"/>
    <property type="match status" value="1"/>
</dbReference>
<dbReference type="KEGG" id="nli:G3M70_17670"/>
<dbReference type="PROSITE" id="PS50110">
    <property type="entry name" value="RESPONSE_REGULATORY"/>
    <property type="match status" value="1"/>
</dbReference>
<evidence type="ECO:0000259" key="20">
    <source>
        <dbReference type="PROSITE" id="PS50113"/>
    </source>
</evidence>
<dbReference type="InterPro" id="IPR013767">
    <property type="entry name" value="PAS_fold"/>
</dbReference>
<dbReference type="PROSITE" id="PS50113">
    <property type="entry name" value="PAC"/>
    <property type="match status" value="1"/>
</dbReference>
<evidence type="ECO:0000256" key="9">
    <source>
        <dbReference type="ARBA" id="ARBA00022840"/>
    </source>
</evidence>
<evidence type="ECO:0000256" key="13">
    <source>
        <dbReference type="ARBA" id="ARBA00070616"/>
    </source>
</evidence>
<protein>
    <recommendedName>
        <fullName evidence="13">Sensor protein FixL</fullName>
        <ecNumber evidence="3">2.7.13.3</ecNumber>
    </recommendedName>
</protein>
<feature type="domain" description="Response regulatory" evidence="18">
    <location>
        <begin position="791"/>
        <end position="908"/>
    </location>
</feature>
<dbReference type="EC" id="2.7.13.3" evidence="3"/>
<organism evidence="21 22">
    <name type="scientific">Candidatus Nitronauta litoralis</name>
    <dbReference type="NCBI Taxonomy" id="2705533"/>
    <lineage>
        <taxon>Bacteria</taxon>
        <taxon>Pseudomonadati</taxon>
        <taxon>Nitrospinota/Tectimicrobiota group</taxon>
        <taxon>Nitrospinota</taxon>
        <taxon>Nitrospinia</taxon>
        <taxon>Nitrospinales</taxon>
        <taxon>Nitrospinaceae</taxon>
        <taxon>Candidatus Nitronauta</taxon>
    </lineage>
</organism>
<dbReference type="Gene3D" id="1.10.287.130">
    <property type="match status" value="1"/>
</dbReference>
<feature type="domain" description="PAC" evidence="20">
    <location>
        <begin position="448"/>
        <end position="507"/>
    </location>
</feature>
<feature type="modified residue" description="4-aspartylphosphate" evidence="14">
    <location>
        <position position="841"/>
    </location>
</feature>
<dbReference type="Pfam" id="PF00989">
    <property type="entry name" value="PAS"/>
    <property type="match status" value="1"/>
</dbReference>
<proteinExistence type="predicted"/>
<comment type="subcellular location">
    <subcellularLocation>
        <location evidence="2">Cell membrane</location>
    </subcellularLocation>
</comment>
<evidence type="ECO:0000256" key="14">
    <source>
        <dbReference type="PROSITE-ProRule" id="PRU00169"/>
    </source>
</evidence>
<dbReference type="PROSITE" id="PS50109">
    <property type="entry name" value="HIS_KIN"/>
    <property type="match status" value="1"/>
</dbReference>
<evidence type="ECO:0000256" key="6">
    <source>
        <dbReference type="ARBA" id="ARBA00022679"/>
    </source>
</evidence>
<keyword evidence="10" id="KW-0902">Two-component regulatory system</keyword>
<dbReference type="InterPro" id="IPR001789">
    <property type="entry name" value="Sig_transdc_resp-reg_receiver"/>
</dbReference>
<dbReference type="CDD" id="cd00082">
    <property type="entry name" value="HisKA"/>
    <property type="match status" value="1"/>
</dbReference>
<dbReference type="Gene3D" id="3.40.50.2300">
    <property type="match status" value="1"/>
</dbReference>
<dbReference type="SMART" id="SM00388">
    <property type="entry name" value="HisKA"/>
    <property type="match status" value="1"/>
</dbReference>
<dbReference type="GO" id="GO:0006355">
    <property type="term" value="P:regulation of DNA-templated transcription"/>
    <property type="evidence" value="ECO:0007669"/>
    <property type="project" value="InterPro"/>
</dbReference>
<keyword evidence="15" id="KW-0175">Coiled coil</keyword>
<evidence type="ECO:0000259" key="18">
    <source>
        <dbReference type="PROSITE" id="PS50110"/>
    </source>
</evidence>
<dbReference type="InterPro" id="IPR005467">
    <property type="entry name" value="His_kinase_dom"/>
</dbReference>
<dbReference type="GO" id="GO:0009927">
    <property type="term" value="F:histidine phosphotransfer kinase activity"/>
    <property type="evidence" value="ECO:0007669"/>
    <property type="project" value="TreeGrafter"/>
</dbReference>
<feature type="domain" description="PAS" evidence="19">
    <location>
        <begin position="380"/>
        <end position="433"/>
    </location>
</feature>
<dbReference type="FunFam" id="3.30.450.20:FF:000060">
    <property type="entry name" value="Sensor protein FixL"/>
    <property type="match status" value="1"/>
</dbReference>
<dbReference type="PRINTS" id="PR00344">
    <property type="entry name" value="BCTRLSENSOR"/>
</dbReference>
<evidence type="ECO:0000256" key="3">
    <source>
        <dbReference type="ARBA" id="ARBA00012438"/>
    </source>
</evidence>
<dbReference type="FunFam" id="3.30.565.10:FF:000023">
    <property type="entry name" value="PAS domain-containing sensor histidine kinase"/>
    <property type="match status" value="1"/>
</dbReference>
<feature type="domain" description="Histidine kinase" evidence="17">
    <location>
        <begin position="543"/>
        <end position="763"/>
    </location>
</feature>
<dbReference type="SUPFAM" id="SSF55874">
    <property type="entry name" value="ATPase domain of HSP90 chaperone/DNA topoisomerase II/histidine kinase"/>
    <property type="match status" value="1"/>
</dbReference>
<keyword evidence="16" id="KW-0812">Transmembrane</keyword>
<dbReference type="PROSITE" id="PS50112">
    <property type="entry name" value="PAS"/>
    <property type="match status" value="1"/>
</dbReference>
<dbReference type="InterPro" id="IPR035965">
    <property type="entry name" value="PAS-like_dom_sf"/>
</dbReference>
<dbReference type="SMART" id="SM00091">
    <property type="entry name" value="PAS"/>
    <property type="match status" value="1"/>
</dbReference>
<comment type="function">
    <text evidence="12">Putative oxygen sensor; modulates the activity of FixJ, a transcriptional activator of nitrogen fixation fixK gene. FixL probably acts as a kinase that phosphorylates FixJ.</text>
</comment>
<sequence>MTIGLNNQKIITGVTAIIILFLLVLGWLGINSVEDRLKENLRVQLKTNLHATQEAFNLWAKDKKLDAETLSNQPMIKKYIRELITLSQSKNLSPKDLLNSKPLAWLRSNLEKACTRYGFIGFVVFDLKGLQVGALLDEPVGKSNLRNQSGFFYNSIRGETVLSLPFKGDIPLPDSDGKLQENWPTMLVSTPIFSENEKVIGVLAFRIRPELDLSQIMTLGRFGQSGQSYIFDKNANLLTKSRFDEQLRTANLLTPDQKSILNIQIRNPGRNLIEKPLVKKESPSSWPLTRMAQLALQQTTDEDTDGYLDYRGVPVVGAWTWLPEYEIGLTTEIDKSEAYRPIYALVKWFLGLGTLLILTCLVGWKLSTQYQNSRLEAIQSEKRLNSIMNSLQDAIIAIDEFGKILSVSPSVKDRFGYSMHELLGQNVKILMPEPYHSEHDSYLETYKRTGKAKIINIMRILEGKRKDGSIFPLELRVTETQWDGKPQFTAIIRDISDLKLSEEKLKEANQLLEERIEDRTQDLQKATIKAERSSAAKTEFLSRMSHELRTPMNAILGFSQLMTANEKEPLSKHQSSQVSEIMKAGKHLLELINEVLDLASIESGKITLSPEPVCIVDLMNEVLSVVEPLAEQYNISLINEIEQDNAIFIKADKVRVKQVLLNLISNGIKYNRVGGTVTLSVVNNNTQNLRVNIQDTGMGIPHEKLNKLFEPFDRLGAETGEAEGTGIGMTISKKLMEVMKGTINVESVVGKGSCFHITLPKCDPPKEIITLKENNIRVSKPSQTESEKKYTVLYIEDNPANLRLVEDVLSSRPDISFLAATQAGLGLELARAHRPDLIIMDINLPEMDGYQALKHLQNYDETFNIPVIALSANAMKKDIERGLNAGFKDYLTKPFDMLYFLSVINRFIPSSQETTEN</sequence>
<keyword evidence="5 14" id="KW-0597">Phosphoprotein</keyword>
<dbReference type="Pfam" id="PF00072">
    <property type="entry name" value="Response_reg"/>
    <property type="match status" value="1"/>
</dbReference>
<evidence type="ECO:0000256" key="11">
    <source>
        <dbReference type="ARBA" id="ARBA00023136"/>
    </source>
</evidence>
<evidence type="ECO:0000256" key="8">
    <source>
        <dbReference type="ARBA" id="ARBA00022777"/>
    </source>
</evidence>
<dbReference type="Pfam" id="PF00512">
    <property type="entry name" value="HisKA"/>
    <property type="match status" value="1"/>
</dbReference>
<evidence type="ECO:0000313" key="22">
    <source>
        <dbReference type="Proteomes" id="UP000594688"/>
    </source>
</evidence>
<feature type="transmembrane region" description="Helical" evidence="16">
    <location>
        <begin position="345"/>
        <end position="364"/>
    </location>
</feature>
<dbReference type="CDD" id="cd00130">
    <property type="entry name" value="PAS"/>
    <property type="match status" value="1"/>
</dbReference>
<dbReference type="GO" id="GO:0005886">
    <property type="term" value="C:plasma membrane"/>
    <property type="evidence" value="ECO:0007669"/>
    <property type="project" value="UniProtKB-SubCell"/>
</dbReference>
<dbReference type="PANTHER" id="PTHR43047">
    <property type="entry name" value="TWO-COMPONENT HISTIDINE PROTEIN KINASE"/>
    <property type="match status" value="1"/>
</dbReference>
<feature type="transmembrane region" description="Helical" evidence="16">
    <location>
        <begin position="12"/>
        <end position="30"/>
    </location>
</feature>
<dbReference type="SUPFAM" id="SSF47384">
    <property type="entry name" value="Homodimeric domain of signal transducing histidine kinase"/>
    <property type="match status" value="1"/>
</dbReference>
<evidence type="ECO:0000256" key="1">
    <source>
        <dbReference type="ARBA" id="ARBA00000085"/>
    </source>
</evidence>
<keyword evidence="16" id="KW-1133">Transmembrane helix</keyword>
<dbReference type="SMART" id="SM00448">
    <property type="entry name" value="REC"/>
    <property type="match status" value="1"/>
</dbReference>
<evidence type="ECO:0000256" key="5">
    <source>
        <dbReference type="ARBA" id="ARBA00022553"/>
    </source>
</evidence>
<evidence type="ECO:0000256" key="16">
    <source>
        <dbReference type="SAM" id="Phobius"/>
    </source>
</evidence>
<dbReference type="GO" id="GO:0000155">
    <property type="term" value="F:phosphorelay sensor kinase activity"/>
    <property type="evidence" value="ECO:0007669"/>
    <property type="project" value="InterPro"/>
</dbReference>
<evidence type="ECO:0000256" key="10">
    <source>
        <dbReference type="ARBA" id="ARBA00023012"/>
    </source>
</evidence>
<dbReference type="SUPFAM" id="SSF55785">
    <property type="entry name" value="PYP-like sensor domain (PAS domain)"/>
    <property type="match status" value="1"/>
</dbReference>
<keyword evidence="9" id="KW-0067">ATP-binding</keyword>
<dbReference type="InterPro" id="IPR011006">
    <property type="entry name" value="CheY-like_superfamily"/>
</dbReference>